<evidence type="ECO:0000256" key="5">
    <source>
        <dbReference type="ARBA" id="ARBA00022801"/>
    </source>
</evidence>
<comment type="function">
    <text evidence="8">Toxic component of a toxin-antitoxin (TA) system. An RNase.</text>
</comment>
<sequence length="126" mass="14004">MLVDTDVLIWNLRGNIAAAERLDDLPGFSLSAVSYMELVQGMRNKQELNQLRQALHYWQAKIVHLDEGVSARATFLVESYALSHNMQMADALIAATAMELGAPLLTANGRHYRHIDGLGLDIFRPG</sequence>
<evidence type="ECO:0000256" key="8">
    <source>
        <dbReference type="HAMAP-Rule" id="MF_00265"/>
    </source>
</evidence>
<dbReference type="Pfam" id="PF01850">
    <property type="entry name" value="PIN"/>
    <property type="match status" value="1"/>
</dbReference>
<dbReference type="GO" id="GO:0004540">
    <property type="term" value="F:RNA nuclease activity"/>
    <property type="evidence" value="ECO:0007669"/>
    <property type="project" value="InterPro"/>
</dbReference>
<evidence type="ECO:0000256" key="3">
    <source>
        <dbReference type="ARBA" id="ARBA00022722"/>
    </source>
</evidence>
<dbReference type="InterPro" id="IPR050556">
    <property type="entry name" value="Type_II_TA_system_RNase"/>
</dbReference>
<evidence type="ECO:0000313" key="11">
    <source>
        <dbReference type="Proteomes" id="UP000199677"/>
    </source>
</evidence>
<dbReference type="EC" id="3.1.-.-" evidence="8"/>
<dbReference type="Proteomes" id="UP000199677">
    <property type="component" value="Unassembled WGS sequence"/>
</dbReference>
<keyword evidence="3 8" id="KW-0540">Nuclease</keyword>
<dbReference type="GO" id="GO:0090729">
    <property type="term" value="F:toxin activity"/>
    <property type="evidence" value="ECO:0007669"/>
    <property type="project" value="UniProtKB-KW"/>
</dbReference>
<keyword evidence="8" id="KW-0800">Toxin</keyword>
<evidence type="ECO:0000256" key="1">
    <source>
        <dbReference type="ARBA" id="ARBA00001946"/>
    </source>
</evidence>
<dbReference type="Gene3D" id="3.40.50.1010">
    <property type="entry name" value="5'-nuclease"/>
    <property type="match status" value="1"/>
</dbReference>
<comment type="similarity">
    <text evidence="7 8">Belongs to the PINc/VapC protein family.</text>
</comment>
<dbReference type="RefSeq" id="WP_089706766.1">
    <property type="nucleotide sequence ID" value="NZ_FNII01000009.1"/>
</dbReference>
<dbReference type="GO" id="GO:0000287">
    <property type="term" value="F:magnesium ion binding"/>
    <property type="evidence" value="ECO:0007669"/>
    <property type="project" value="UniProtKB-UniRule"/>
</dbReference>
<keyword evidence="6 8" id="KW-0460">Magnesium</keyword>
<reference evidence="11" key="1">
    <citation type="submission" date="2016-10" db="EMBL/GenBank/DDBJ databases">
        <authorList>
            <person name="Varghese N."/>
            <person name="Submissions S."/>
        </authorList>
    </citation>
    <scope>NUCLEOTIDE SEQUENCE [LARGE SCALE GENOMIC DNA]</scope>
    <source>
        <strain evidence="11">CGMCC 1.6494</strain>
    </source>
</reference>
<evidence type="ECO:0000256" key="2">
    <source>
        <dbReference type="ARBA" id="ARBA00022649"/>
    </source>
</evidence>
<protein>
    <recommendedName>
        <fullName evidence="8">Ribonuclease VapC</fullName>
        <shortName evidence="8">RNase VapC</shortName>
        <ecNumber evidence="8">3.1.-.-</ecNumber>
    </recommendedName>
    <alternativeName>
        <fullName evidence="8">Toxin VapC</fullName>
    </alternativeName>
</protein>
<dbReference type="InterPro" id="IPR002716">
    <property type="entry name" value="PIN_dom"/>
</dbReference>
<evidence type="ECO:0000313" key="10">
    <source>
        <dbReference type="EMBL" id="SDN86629.1"/>
    </source>
</evidence>
<keyword evidence="11" id="KW-1185">Reference proteome</keyword>
<keyword evidence="5 8" id="KW-0378">Hydrolase</keyword>
<feature type="domain" description="PIN" evidence="9">
    <location>
        <begin position="1"/>
        <end position="113"/>
    </location>
</feature>
<dbReference type="EMBL" id="FNII01000009">
    <property type="protein sequence ID" value="SDN86629.1"/>
    <property type="molecule type" value="Genomic_DNA"/>
</dbReference>
<dbReference type="AlphaFoldDB" id="A0A1H0EWI0"/>
<feature type="binding site" evidence="8">
    <location>
        <position position="4"/>
    </location>
    <ligand>
        <name>Mg(2+)</name>
        <dbReference type="ChEBI" id="CHEBI:18420"/>
    </ligand>
</feature>
<gene>
    <name evidence="8" type="primary">vapC</name>
    <name evidence="10" type="ORF">SAMN04487951_10926</name>
</gene>
<organism evidence="10 11">
    <name type="scientific">Vreelandella arcis</name>
    <dbReference type="NCBI Taxonomy" id="416873"/>
    <lineage>
        <taxon>Bacteria</taxon>
        <taxon>Pseudomonadati</taxon>
        <taxon>Pseudomonadota</taxon>
        <taxon>Gammaproteobacteria</taxon>
        <taxon>Oceanospirillales</taxon>
        <taxon>Halomonadaceae</taxon>
        <taxon>Vreelandella</taxon>
    </lineage>
</organism>
<dbReference type="SUPFAM" id="SSF88723">
    <property type="entry name" value="PIN domain-like"/>
    <property type="match status" value="1"/>
</dbReference>
<dbReference type="OrthoDB" id="9813509at2"/>
<name>A0A1H0EWI0_9GAMM</name>
<dbReference type="GO" id="GO:0016787">
    <property type="term" value="F:hydrolase activity"/>
    <property type="evidence" value="ECO:0007669"/>
    <property type="project" value="UniProtKB-KW"/>
</dbReference>
<dbReference type="PANTHER" id="PTHR33653:SF1">
    <property type="entry name" value="RIBONUCLEASE VAPC2"/>
    <property type="match status" value="1"/>
</dbReference>
<accession>A0A1H0EWI0</accession>
<dbReference type="STRING" id="416873.SAMN04487951_10926"/>
<evidence type="ECO:0000256" key="4">
    <source>
        <dbReference type="ARBA" id="ARBA00022723"/>
    </source>
</evidence>
<dbReference type="InterPro" id="IPR022907">
    <property type="entry name" value="VapC_family"/>
</dbReference>
<keyword evidence="4 8" id="KW-0479">Metal-binding</keyword>
<dbReference type="CDD" id="cd18741">
    <property type="entry name" value="PIN_VapC4-5_FitB-like"/>
    <property type="match status" value="1"/>
</dbReference>
<evidence type="ECO:0000256" key="7">
    <source>
        <dbReference type="ARBA" id="ARBA00038093"/>
    </source>
</evidence>
<dbReference type="HAMAP" id="MF_00265">
    <property type="entry name" value="VapC_Nob1"/>
    <property type="match status" value="1"/>
</dbReference>
<evidence type="ECO:0000256" key="6">
    <source>
        <dbReference type="ARBA" id="ARBA00022842"/>
    </source>
</evidence>
<evidence type="ECO:0000259" key="9">
    <source>
        <dbReference type="Pfam" id="PF01850"/>
    </source>
</evidence>
<comment type="cofactor">
    <cofactor evidence="1 8">
        <name>Mg(2+)</name>
        <dbReference type="ChEBI" id="CHEBI:18420"/>
    </cofactor>
</comment>
<dbReference type="InterPro" id="IPR029060">
    <property type="entry name" value="PIN-like_dom_sf"/>
</dbReference>
<feature type="binding site" evidence="8">
    <location>
        <position position="90"/>
    </location>
    <ligand>
        <name>Mg(2+)</name>
        <dbReference type="ChEBI" id="CHEBI:18420"/>
    </ligand>
</feature>
<keyword evidence="2 8" id="KW-1277">Toxin-antitoxin system</keyword>
<proteinExistence type="inferred from homology"/>
<dbReference type="PANTHER" id="PTHR33653">
    <property type="entry name" value="RIBONUCLEASE VAPC2"/>
    <property type="match status" value="1"/>
</dbReference>